<comment type="caution">
    <text evidence="1">The sequence shown here is derived from an EMBL/GenBank/DDBJ whole genome shotgun (WGS) entry which is preliminary data.</text>
</comment>
<gene>
    <name evidence="1" type="ORF">R5R35_013255</name>
</gene>
<reference evidence="1 2" key="1">
    <citation type="submission" date="2024-03" db="EMBL/GenBank/DDBJ databases">
        <title>The genome assembly and annotation of the cricket Gryllus longicercus Weissman &amp; Gray.</title>
        <authorList>
            <person name="Szrajer S."/>
            <person name="Gray D."/>
            <person name="Ylla G."/>
        </authorList>
    </citation>
    <scope>NUCLEOTIDE SEQUENCE [LARGE SCALE GENOMIC DNA]</scope>
    <source>
        <strain evidence="1">DAG 2021-001</strain>
        <tissue evidence="1">Whole body minus gut</tissue>
    </source>
</reference>
<evidence type="ECO:0000313" key="2">
    <source>
        <dbReference type="Proteomes" id="UP001378592"/>
    </source>
</evidence>
<organism evidence="1 2">
    <name type="scientific">Gryllus longicercus</name>
    <dbReference type="NCBI Taxonomy" id="2509291"/>
    <lineage>
        <taxon>Eukaryota</taxon>
        <taxon>Metazoa</taxon>
        <taxon>Ecdysozoa</taxon>
        <taxon>Arthropoda</taxon>
        <taxon>Hexapoda</taxon>
        <taxon>Insecta</taxon>
        <taxon>Pterygota</taxon>
        <taxon>Neoptera</taxon>
        <taxon>Polyneoptera</taxon>
        <taxon>Orthoptera</taxon>
        <taxon>Ensifera</taxon>
        <taxon>Gryllidea</taxon>
        <taxon>Grylloidea</taxon>
        <taxon>Gryllidae</taxon>
        <taxon>Gryllinae</taxon>
        <taxon>Gryllus</taxon>
    </lineage>
</organism>
<dbReference type="AlphaFoldDB" id="A0AAN9WTK7"/>
<dbReference type="Proteomes" id="UP001378592">
    <property type="component" value="Unassembled WGS sequence"/>
</dbReference>
<evidence type="ECO:0000313" key="1">
    <source>
        <dbReference type="EMBL" id="KAK7873723.1"/>
    </source>
</evidence>
<proteinExistence type="predicted"/>
<accession>A0AAN9WTK7</accession>
<sequence>MGNAGGHGINVTKFKGNVSCPAKGGSGNQLQCL</sequence>
<keyword evidence="2" id="KW-1185">Reference proteome</keyword>
<protein>
    <submittedName>
        <fullName evidence="1">Uncharacterized protein</fullName>
    </submittedName>
</protein>
<name>A0AAN9WTK7_9ORTH</name>
<dbReference type="EMBL" id="JAZDUA010000010">
    <property type="protein sequence ID" value="KAK7873723.1"/>
    <property type="molecule type" value="Genomic_DNA"/>
</dbReference>